<dbReference type="Proteomes" id="UP000801428">
    <property type="component" value="Unassembled WGS sequence"/>
</dbReference>
<dbReference type="AlphaFoldDB" id="A0A9P4TPE5"/>
<dbReference type="InterPro" id="IPR044992">
    <property type="entry name" value="ChyE-like"/>
</dbReference>
<keyword evidence="2" id="KW-1185">Reference proteome</keyword>
<dbReference type="EMBL" id="SWKU01000002">
    <property type="protein sequence ID" value="KAF3009796.1"/>
    <property type="molecule type" value="Genomic_DNA"/>
</dbReference>
<proteinExistence type="predicted"/>
<comment type="caution">
    <text evidence="1">The sequence shown here is derived from an EMBL/GenBank/DDBJ whole genome shotgun (WGS) entry which is preliminary data.</text>
</comment>
<dbReference type="GO" id="GO:0005829">
    <property type="term" value="C:cytosol"/>
    <property type="evidence" value="ECO:0007669"/>
    <property type="project" value="TreeGrafter"/>
</dbReference>
<dbReference type="InterPro" id="IPR029062">
    <property type="entry name" value="Class_I_gatase-like"/>
</dbReference>
<dbReference type="Gene3D" id="3.40.50.880">
    <property type="match status" value="1"/>
</dbReference>
<accession>A0A9P4TPE5</accession>
<protein>
    <recommendedName>
        <fullName evidence="3">Class I glutamine amidotransferase-like protein</fullName>
    </recommendedName>
</protein>
<organism evidence="1 2">
    <name type="scientific">Curvularia kusanoi</name>
    <name type="common">Cochliobolus kusanoi</name>
    <dbReference type="NCBI Taxonomy" id="90978"/>
    <lineage>
        <taxon>Eukaryota</taxon>
        <taxon>Fungi</taxon>
        <taxon>Dikarya</taxon>
        <taxon>Ascomycota</taxon>
        <taxon>Pezizomycotina</taxon>
        <taxon>Dothideomycetes</taxon>
        <taxon>Pleosporomycetidae</taxon>
        <taxon>Pleosporales</taxon>
        <taxon>Pleosporineae</taxon>
        <taxon>Pleosporaceae</taxon>
        <taxon>Curvularia</taxon>
    </lineage>
</organism>
<evidence type="ECO:0000313" key="1">
    <source>
        <dbReference type="EMBL" id="KAF3009796.1"/>
    </source>
</evidence>
<evidence type="ECO:0008006" key="3">
    <source>
        <dbReference type="Google" id="ProtNLM"/>
    </source>
</evidence>
<dbReference type="PANTHER" id="PTHR42695:SF6">
    <property type="entry name" value="GLUTAMINE AMIDOTRANSFERASE DOMAIN-CONTAINING PROTEIN"/>
    <property type="match status" value="1"/>
</dbReference>
<sequence length="211" mass="23364">MAQTLHIAILNADTPVPTVSPIYSSYGAMFTTLLSSAATRLSPSLTITTTEYDVFNTQDYPSPCDLHNTDLILITGSGKSAYDDLPWIHTLTSFIQSTYLSHPDVKWFGSCFGHQIICHALLQPYKACVMPSPVGFEIGVFPTSIDPLFAECFKASTGSVVPATLRLQYVHGDLVHIPDDHTLPETCYLLRSEFWIARSIKTTYDMDYAKS</sequence>
<dbReference type="GO" id="GO:0005634">
    <property type="term" value="C:nucleus"/>
    <property type="evidence" value="ECO:0007669"/>
    <property type="project" value="TreeGrafter"/>
</dbReference>
<gene>
    <name evidence="1" type="ORF">E8E13_010072</name>
</gene>
<dbReference type="SUPFAM" id="SSF52317">
    <property type="entry name" value="Class I glutamine amidotransferase-like"/>
    <property type="match status" value="1"/>
</dbReference>
<name>A0A9P4TPE5_CURKU</name>
<dbReference type="PANTHER" id="PTHR42695">
    <property type="entry name" value="GLUTAMINE AMIDOTRANSFERASE YLR126C-RELATED"/>
    <property type="match status" value="1"/>
</dbReference>
<dbReference type="OrthoDB" id="1669814at2759"/>
<evidence type="ECO:0000313" key="2">
    <source>
        <dbReference type="Proteomes" id="UP000801428"/>
    </source>
</evidence>
<reference evidence="1" key="1">
    <citation type="submission" date="2019-04" db="EMBL/GenBank/DDBJ databases">
        <title>Sequencing of skin fungus with MAO and IRED activity.</title>
        <authorList>
            <person name="Marsaioli A.J."/>
            <person name="Bonatto J.M.C."/>
            <person name="Reis Junior O."/>
        </authorList>
    </citation>
    <scope>NUCLEOTIDE SEQUENCE</scope>
    <source>
        <strain evidence="1">30M1</strain>
    </source>
</reference>